<dbReference type="HOGENOM" id="CLU_011540_1_1_9"/>
<gene>
    <name evidence="1" type="ORF">L248_2492</name>
</gene>
<dbReference type="Proteomes" id="UP000030647">
    <property type="component" value="Unassembled WGS sequence"/>
</dbReference>
<dbReference type="AlphaFoldDB" id="U4TQ36"/>
<evidence type="ECO:0000313" key="1">
    <source>
        <dbReference type="EMBL" id="ERL63642.1"/>
    </source>
</evidence>
<keyword evidence="2" id="KW-1185">Reference proteome</keyword>
<dbReference type="PANTHER" id="PTHR30217">
    <property type="entry name" value="PEPTIDASE U32 FAMILY"/>
    <property type="match status" value="1"/>
</dbReference>
<dbReference type="InterPro" id="IPR001539">
    <property type="entry name" value="Peptidase_U32"/>
</dbReference>
<proteinExistence type="predicted"/>
<dbReference type="eggNOG" id="COG0826">
    <property type="taxonomic scope" value="Bacteria"/>
</dbReference>
<dbReference type="PANTHER" id="PTHR30217:SF12">
    <property type="entry name" value="U32 FAMILY PEPTIDASE"/>
    <property type="match status" value="1"/>
</dbReference>
<evidence type="ECO:0000313" key="2">
    <source>
        <dbReference type="Proteomes" id="UP000030647"/>
    </source>
</evidence>
<organism evidence="1 2">
    <name type="scientific">Schleiferilactobacillus shenzhenensis LY-73</name>
    <dbReference type="NCBI Taxonomy" id="1231336"/>
    <lineage>
        <taxon>Bacteria</taxon>
        <taxon>Bacillati</taxon>
        <taxon>Bacillota</taxon>
        <taxon>Bacilli</taxon>
        <taxon>Lactobacillales</taxon>
        <taxon>Lactobacillaceae</taxon>
        <taxon>Schleiferilactobacillus</taxon>
    </lineage>
</organism>
<dbReference type="STRING" id="1231336.L248_2492"/>
<sequence length="310" mass="33794">MATVAEIIATADSIEQAAQLTAAGADYIYAGEDEFGLRLPHSFARAELTDLVQAVHAAGKKVLVAVNAIFHNDRIGEVGAYLQFLHAIAVDMVSIGDPGAIHVLQKESIPLPYLYDGADLVTSSRQIDFWARHGAVAAQVAPEVPYGELVPLMQHVTIPVSYLVYGASAIHQSGRPLLDNYFSFVKDHQERTDRARGLFISAPHKPETHYSIYEDRNGTHVFATNDVNLFGELDRVHALGIHYWKLDGLFVPGQQFSQIVAAFAHARDALAAGQWTSALVADGQHVIADNTPVNRATDTGFFDIDPDEVK</sequence>
<dbReference type="InterPro" id="IPR051454">
    <property type="entry name" value="RNA/ubiquinone_mod_enzymes"/>
</dbReference>
<reference evidence="2" key="1">
    <citation type="journal article" date="2013" name="Genome Announc.">
        <title>Whole-Genome Sequencing of Lactobacillus shenzhenensis Strain LY-73T.</title>
        <authorList>
            <person name="Lin Z."/>
            <person name="Liu Z."/>
            <person name="Yang R."/>
            <person name="Zou Y."/>
            <person name="Wan D."/>
            <person name="Chen J."/>
            <person name="Guo M."/>
            <person name="Zhao J."/>
            <person name="Fang C."/>
            <person name="Yang R."/>
            <person name="Liu F."/>
        </authorList>
    </citation>
    <scope>NUCLEOTIDE SEQUENCE [LARGE SCALE GENOMIC DNA]</scope>
    <source>
        <strain evidence="2">LY-73</strain>
    </source>
</reference>
<dbReference type="EMBL" id="KI271627">
    <property type="protein sequence ID" value="ERL63642.1"/>
    <property type="molecule type" value="Genomic_DNA"/>
</dbReference>
<name>U4TQ36_9LACO</name>
<dbReference type="Pfam" id="PF01136">
    <property type="entry name" value="Peptidase_U32"/>
    <property type="match status" value="1"/>
</dbReference>
<evidence type="ECO:0008006" key="3">
    <source>
        <dbReference type="Google" id="ProtNLM"/>
    </source>
</evidence>
<protein>
    <recommendedName>
        <fullName evidence="3">YrrN</fullName>
    </recommendedName>
</protein>
<accession>U4TQ36</accession>